<feature type="transmembrane region" description="Helical" evidence="1">
    <location>
        <begin position="129"/>
        <end position="148"/>
    </location>
</feature>
<keyword evidence="1" id="KW-0472">Membrane</keyword>
<dbReference type="AlphaFoldDB" id="A0A381Y9J1"/>
<feature type="transmembrane region" description="Helical" evidence="1">
    <location>
        <begin position="7"/>
        <end position="30"/>
    </location>
</feature>
<evidence type="ECO:0000256" key="1">
    <source>
        <dbReference type="SAM" id="Phobius"/>
    </source>
</evidence>
<dbReference type="EMBL" id="UINC01017695">
    <property type="protein sequence ID" value="SVA73665.1"/>
    <property type="molecule type" value="Genomic_DNA"/>
</dbReference>
<evidence type="ECO:0000313" key="2">
    <source>
        <dbReference type="EMBL" id="SVA73665.1"/>
    </source>
</evidence>
<feature type="transmembrane region" description="Helical" evidence="1">
    <location>
        <begin position="95"/>
        <end position="117"/>
    </location>
</feature>
<keyword evidence="1" id="KW-1133">Transmembrane helix</keyword>
<name>A0A381Y9J1_9ZZZZ</name>
<reference evidence="2" key="1">
    <citation type="submission" date="2018-05" db="EMBL/GenBank/DDBJ databases">
        <authorList>
            <person name="Lanie J.A."/>
            <person name="Ng W.-L."/>
            <person name="Kazmierczak K.M."/>
            <person name="Andrzejewski T.M."/>
            <person name="Davidsen T.M."/>
            <person name="Wayne K.J."/>
            <person name="Tettelin H."/>
            <person name="Glass J.I."/>
            <person name="Rusch D."/>
            <person name="Podicherti R."/>
            <person name="Tsui H.-C.T."/>
            <person name="Winkler M.E."/>
        </authorList>
    </citation>
    <scope>NUCLEOTIDE SEQUENCE</scope>
</reference>
<feature type="transmembrane region" description="Helical" evidence="1">
    <location>
        <begin position="154"/>
        <end position="176"/>
    </location>
</feature>
<accession>A0A381Y9J1</accession>
<protein>
    <submittedName>
        <fullName evidence="2">Uncharacterized protein</fullName>
    </submittedName>
</protein>
<organism evidence="2">
    <name type="scientific">marine metagenome</name>
    <dbReference type="NCBI Taxonomy" id="408172"/>
    <lineage>
        <taxon>unclassified sequences</taxon>
        <taxon>metagenomes</taxon>
        <taxon>ecological metagenomes</taxon>
    </lineage>
</organism>
<keyword evidence="1" id="KW-0812">Transmembrane</keyword>
<sequence length="198" mass="20822">MCKKVIIGALLGGVILLFWQTAVHMVLGIYNDAFVKLKDPAAVEAVLKENLTGSGMIVIPHPEPGDTDAEAKAMEKLTTGFSLFGAVNLDGRHGFIPALGIQFALNMLASAVLMFVMLVANPLTLGSRLSLALCFAVFGVLVGVLPYWNWFGYSLAYIGGQIGEMIVGWALVGLALAKVMDKCKACCGSDGADASPDA</sequence>
<proteinExistence type="predicted"/>
<gene>
    <name evidence="2" type="ORF">METZ01_LOCUS126519</name>
</gene>